<dbReference type="AlphaFoldDB" id="A0A6I6MRB7"/>
<gene>
    <name evidence="1" type="ORF">DSM104635_02821</name>
</gene>
<sequence>MCVGYCTTRLEITEGEAVLIREARGGRGAPNPAQVPQRFSTPLTAAEWQEIQRLAAATDLTTVPDVVGCPDCADGGAEALTIESPSGAESVSLEFRASLPAAQPLLDRVRALRDRLKPQE</sequence>
<reference evidence="2" key="1">
    <citation type="submission" date="2019-12" db="EMBL/GenBank/DDBJ databases">
        <title>Complete genome of Terracaulis silvestris 0127_4.</title>
        <authorList>
            <person name="Vieira S."/>
            <person name="Riedel T."/>
            <person name="Sproer C."/>
            <person name="Pascual J."/>
            <person name="Boedeker C."/>
            <person name="Overmann J."/>
        </authorList>
    </citation>
    <scope>NUCLEOTIDE SEQUENCE [LARGE SCALE GENOMIC DNA]</scope>
    <source>
        <strain evidence="2">0127_4</strain>
    </source>
</reference>
<name>A0A6I6MRB7_9CAUL</name>
<dbReference type="Proteomes" id="UP000431269">
    <property type="component" value="Chromosome"/>
</dbReference>
<proteinExistence type="predicted"/>
<protein>
    <submittedName>
        <fullName evidence="1">Uncharacterized protein</fullName>
    </submittedName>
</protein>
<evidence type="ECO:0000313" key="2">
    <source>
        <dbReference type="Proteomes" id="UP000431269"/>
    </source>
</evidence>
<evidence type="ECO:0000313" key="1">
    <source>
        <dbReference type="EMBL" id="QGZ95966.1"/>
    </source>
</evidence>
<organism evidence="1 2">
    <name type="scientific">Terricaulis silvestris</name>
    <dbReference type="NCBI Taxonomy" id="2686094"/>
    <lineage>
        <taxon>Bacteria</taxon>
        <taxon>Pseudomonadati</taxon>
        <taxon>Pseudomonadota</taxon>
        <taxon>Alphaproteobacteria</taxon>
        <taxon>Caulobacterales</taxon>
        <taxon>Caulobacteraceae</taxon>
        <taxon>Terricaulis</taxon>
    </lineage>
</organism>
<accession>A0A6I6MRB7</accession>
<dbReference type="KEGG" id="tsv:DSM104635_02821"/>
<keyword evidence="2" id="KW-1185">Reference proteome</keyword>
<dbReference type="EMBL" id="CP047045">
    <property type="protein sequence ID" value="QGZ95966.1"/>
    <property type="molecule type" value="Genomic_DNA"/>
</dbReference>